<keyword evidence="4" id="KW-0472">Membrane</keyword>
<comment type="caution">
    <text evidence="8">The sequence shown here is derived from an EMBL/GenBank/DDBJ whole genome shotgun (WGS) entry which is preliminary data.</text>
</comment>
<evidence type="ECO:0000259" key="7">
    <source>
        <dbReference type="Pfam" id="PF07980"/>
    </source>
</evidence>
<comment type="subcellular location">
    <subcellularLocation>
        <location evidence="1">Cell outer membrane</location>
    </subcellularLocation>
</comment>
<evidence type="ECO:0000256" key="5">
    <source>
        <dbReference type="ARBA" id="ARBA00023237"/>
    </source>
</evidence>
<accession>A0ABR7M711</accession>
<evidence type="ECO:0000256" key="4">
    <source>
        <dbReference type="ARBA" id="ARBA00023136"/>
    </source>
</evidence>
<sequence length="468" mass="51702">MLKKFYKGSVLLLSVITVLGSSCTKTDYVQNPNAPTQESVLRDATRAQIGQLGVGVQSVMPDGVFSFRAWSGSIGREIVYFAQTESRYYRELQGEIPLDAAGIMYGWYLSFNQTRRRAEIMLQSAQNTSALSDAEKAAAKGFGKTVQAYAMLNCLNMMGNNGIRTSFSDLSSEGDLLKPGCFKNYTESLTYLKGLADEGLAALEQAGSAAFPFTMVTGWGDLSTVEGFKKFNRAVAARIAMYQKDWTGLETALNASFMDLDGDLQAGPEFMFSNVSGDVTNPLWRSFDNTGTPMLVQSKFIPEAETGDKRVFGASMAEGGIARVREREEASAPPDYPLMSHEVQMYATNTSPIKIIRNEELVLMYAEAKLQKDDLSGAVAALDIIREGNGLQKLATAKPAVIGDKAKLIDELLQQRRYSLFMEGHRWFDMRRYDKLNTLPLDKATHSVFTQFLVPKAESDWDSVNPCQ</sequence>
<protein>
    <recommendedName>
        <fullName evidence="7">RagB/SusD domain-containing protein</fullName>
    </recommendedName>
</protein>
<feature type="signal peptide" evidence="6">
    <location>
        <begin position="1"/>
        <end position="20"/>
    </location>
</feature>
<dbReference type="RefSeq" id="WP_187256168.1">
    <property type="nucleotide sequence ID" value="NZ_JBHULF010000014.1"/>
</dbReference>
<dbReference type="InterPro" id="IPR012944">
    <property type="entry name" value="SusD_RagB_dom"/>
</dbReference>
<name>A0ABR7M711_9BACT</name>
<organism evidence="8 9">
    <name type="scientific">Flavihumibacter stibioxidans</name>
    <dbReference type="NCBI Taxonomy" id="1834163"/>
    <lineage>
        <taxon>Bacteria</taxon>
        <taxon>Pseudomonadati</taxon>
        <taxon>Bacteroidota</taxon>
        <taxon>Chitinophagia</taxon>
        <taxon>Chitinophagales</taxon>
        <taxon>Chitinophagaceae</taxon>
        <taxon>Flavihumibacter</taxon>
    </lineage>
</organism>
<proteinExistence type="inferred from homology"/>
<keyword evidence="3 6" id="KW-0732">Signal</keyword>
<feature type="chain" id="PRO_5045760443" description="RagB/SusD domain-containing protein" evidence="6">
    <location>
        <begin position="21"/>
        <end position="468"/>
    </location>
</feature>
<comment type="similarity">
    <text evidence="2">Belongs to the SusD family.</text>
</comment>
<evidence type="ECO:0000313" key="8">
    <source>
        <dbReference type="EMBL" id="MBC6490816.1"/>
    </source>
</evidence>
<dbReference type="EMBL" id="MBUA01000012">
    <property type="protein sequence ID" value="MBC6490816.1"/>
    <property type="molecule type" value="Genomic_DNA"/>
</dbReference>
<dbReference type="Proteomes" id="UP000765802">
    <property type="component" value="Unassembled WGS sequence"/>
</dbReference>
<dbReference type="SUPFAM" id="SSF48452">
    <property type="entry name" value="TPR-like"/>
    <property type="match status" value="1"/>
</dbReference>
<evidence type="ECO:0000256" key="6">
    <source>
        <dbReference type="SAM" id="SignalP"/>
    </source>
</evidence>
<evidence type="ECO:0000313" key="9">
    <source>
        <dbReference type="Proteomes" id="UP000765802"/>
    </source>
</evidence>
<evidence type="ECO:0000256" key="3">
    <source>
        <dbReference type="ARBA" id="ARBA00022729"/>
    </source>
</evidence>
<evidence type="ECO:0000256" key="1">
    <source>
        <dbReference type="ARBA" id="ARBA00004442"/>
    </source>
</evidence>
<gene>
    <name evidence="8" type="ORF">BC349_07210</name>
</gene>
<reference evidence="8 9" key="1">
    <citation type="submission" date="2016-07" db="EMBL/GenBank/DDBJ databases">
        <title>Genome analysis of Flavihumibacter stibioxidans YS-17.</title>
        <authorList>
            <person name="Shi K."/>
            <person name="Han Y."/>
            <person name="Wang G."/>
        </authorList>
    </citation>
    <scope>NUCLEOTIDE SEQUENCE [LARGE SCALE GENOMIC DNA]</scope>
    <source>
        <strain evidence="8 9">YS-17</strain>
    </source>
</reference>
<dbReference type="Gene3D" id="1.25.40.390">
    <property type="match status" value="1"/>
</dbReference>
<evidence type="ECO:0000256" key="2">
    <source>
        <dbReference type="ARBA" id="ARBA00006275"/>
    </source>
</evidence>
<dbReference type="PROSITE" id="PS51257">
    <property type="entry name" value="PROKAR_LIPOPROTEIN"/>
    <property type="match status" value="1"/>
</dbReference>
<keyword evidence="9" id="KW-1185">Reference proteome</keyword>
<feature type="domain" description="RagB/SusD" evidence="7">
    <location>
        <begin position="342"/>
        <end position="435"/>
    </location>
</feature>
<keyword evidence="5" id="KW-0998">Cell outer membrane</keyword>
<dbReference type="InterPro" id="IPR011990">
    <property type="entry name" value="TPR-like_helical_dom_sf"/>
</dbReference>
<dbReference type="Pfam" id="PF07980">
    <property type="entry name" value="SusD_RagB"/>
    <property type="match status" value="1"/>
</dbReference>